<evidence type="ECO:0000313" key="1">
    <source>
        <dbReference type="EMBL" id="KAA2242827.1"/>
    </source>
</evidence>
<dbReference type="EMBL" id="VUOC01000002">
    <property type="protein sequence ID" value="KAA2242827.1"/>
    <property type="molecule type" value="Genomic_DNA"/>
</dbReference>
<comment type="caution">
    <text evidence="1">The sequence shown here is derived from an EMBL/GenBank/DDBJ whole genome shotgun (WGS) entry which is preliminary data.</text>
</comment>
<reference evidence="1 2" key="1">
    <citation type="submission" date="2019-09" db="EMBL/GenBank/DDBJ databases">
        <title>Chitinophaga ginsengihumi sp. nov., isolated from soil of ginseng rhizosphere.</title>
        <authorList>
            <person name="Lee J."/>
        </authorList>
    </citation>
    <scope>NUCLEOTIDE SEQUENCE [LARGE SCALE GENOMIC DNA]</scope>
    <source>
        <strain evidence="1 2">BN140078</strain>
    </source>
</reference>
<dbReference type="AlphaFoldDB" id="A0A5B2VX37"/>
<gene>
    <name evidence="1" type="ORF">F0L74_09875</name>
</gene>
<proteinExistence type="predicted"/>
<keyword evidence="2" id="KW-1185">Reference proteome</keyword>
<sequence>MKTELQGMNARVHQLVDHYAKGNVSKFVRLLNEAGHEVSQQKFNRIFNLDPRSNKYPSVPTDIVKAITETFEAVSHAWLLKGDGAMLIDSTEYVQVNVGDELRIIRETNAVILSAVAELLARSTGQAVTVVQKQLEGLVNERLNA</sequence>
<reference evidence="1 2" key="2">
    <citation type="submission" date="2019-09" db="EMBL/GenBank/DDBJ databases">
        <authorList>
            <person name="Jin C."/>
        </authorList>
    </citation>
    <scope>NUCLEOTIDE SEQUENCE [LARGE SCALE GENOMIC DNA]</scope>
    <source>
        <strain evidence="1 2">BN140078</strain>
    </source>
</reference>
<dbReference type="Proteomes" id="UP000324611">
    <property type="component" value="Unassembled WGS sequence"/>
</dbReference>
<protein>
    <submittedName>
        <fullName evidence="1">Uncharacterized protein</fullName>
    </submittedName>
</protein>
<organism evidence="1 2">
    <name type="scientific">Chitinophaga agrisoli</name>
    <dbReference type="NCBI Taxonomy" id="2607653"/>
    <lineage>
        <taxon>Bacteria</taxon>
        <taxon>Pseudomonadati</taxon>
        <taxon>Bacteroidota</taxon>
        <taxon>Chitinophagia</taxon>
        <taxon>Chitinophagales</taxon>
        <taxon>Chitinophagaceae</taxon>
        <taxon>Chitinophaga</taxon>
    </lineage>
</organism>
<dbReference type="RefSeq" id="WP_149837703.1">
    <property type="nucleotide sequence ID" value="NZ_VUOC01000002.1"/>
</dbReference>
<name>A0A5B2VX37_9BACT</name>
<accession>A0A5B2VX37</accession>
<evidence type="ECO:0000313" key="2">
    <source>
        <dbReference type="Proteomes" id="UP000324611"/>
    </source>
</evidence>